<gene>
    <name evidence="1" type="primary">PRU1_15</name>
    <name evidence="1" type="ORF">CFP56_018663</name>
</gene>
<organism evidence="1 2">
    <name type="scientific">Quercus suber</name>
    <name type="common">Cork oak</name>
    <dbReference type="NCBI Taxonomy" id="58331"/>
    <lineage>
        <taxon>Eukaryota</taxon>
        <taxon>Viridiplantae</taxon>
        <taxon>Streptophyta</taxon>
        <taxon>Embryophyta</taxon>
        <taxon>Tracheophyta</taxon>
        <taxon>Spermatophyta</taxon>
        <taxon>Magnoliopsida</taxon>
        <taxon>eudicotyledons</taxon>
        <taxon>Gunneridae</taxon>
        <taxon>Pentapetalae</taxon>
        <taxon>rosids</taxon>
        <taxon>fabids</taxon>
        <taxon>Fagales</taxon>
        <taxon>Fagaceae</taxon>
        <taxon>Quercus</taxon>
    </lineage>
</organism>
<reference evidence="1 2" key="1">
    <citation type="journal article" date="2018" name="Sci. Data">
        <title>The draft genome sequence of cork oak.</title>
        <authorList>
            <person name="Ramos A.M."/>
            <person name="Usie A."/>
            <person name="Barbosa P."/>
            <person name="Barros P.M."/>
            <person name="Capote T."/>
            <person name="Chaves I."/>
            <person name="Simoes F."/>
            <person name="Abreu I."/>
            <person name="Carrasquinho I."/>
            <person name="Faro C."/>
            <person name="Guimaraes J.B."/>
            <person name="Mendonca D."/>
            <person name="Nobrega F."/>
            <person name="Rodrigues L."/>
            <person name="Saibo N.J.M."/>
            <person name="Varela M.C."/>
            <person name="Egas C."/>
            <person name="Matos J."/>
            <person name="Miguel C.M."/>
            <person name="Oliveira M.M."/>
            <person name="Ricardo C.P."/>
            <person name="Goncalves S."/>
        </authorList>
    </citation>
    <scope>NUCLEOTIDE SEQUENCE [LARGE SCALE GENOMIC DNA]</scope>
    <source>
        <strain evidence="2">cv. HL8</strain>
    </source>
</reference>
<proteinExistence type="predicted"/>
<dbReference type="Gene3D" id="3.30.530.20">
    <property type="match status" value="1"/>
</dbReference>
<dbReference type="EMBL" id="PKMF04000289">
    <property type="protein sequence ID" value="KAK7839189.1"/>
    <property type="molecule type" value="Genomic_DNA"/>
</dbReference>
<dbReference type="InterPro" id="IPR023393">
    <property type="entry name" value="START-like_dom_sf"/>
</dbReference>
<dbReference type="AlphaFoldDB" id="A0AAW0KLA9"/>
<name>A0AAW0KLA9_QUESU</name>
<accession>A0AAW0KLA9</accession>
<evidence type="ECO:0000313" key="2">
    <source>
        <dbReference type="Proteomes" id="UP000237347"/>
    </source>
</evidence>
<dbReference type="Proteomes" id="UP000237347">
    <property type="component" value="Unassembled WGS sequence"/>
</dbReference>
<comment type="caution">
    <text evidence="1">The sequence shown here is derived from an EMBL/GenBank/DDBJ whole genome shotgun (WGS) entry which is preliminary data.</text>
</comment>
<evidence type="ECO:0000313" key="1">
    <source>
        <dbReference type="EMBL" id="KAK7839189.1"/>
    </source>
</evidence>
<sequence length="180" mass="20841">MKSTTKYQTKGDFQLKEEQIQAAIEKGTGLFKAVEAYLWHTLISTTKPCVYIDINIEADLRQSDQRKNVNYKERFDEFEDERDVSTEGVEGSFYRVIRRLKEKTILYRILLTFTEGNLLDGSRSSISFNYFSGLNGLRCNLWDEVVGIYDKGLEKPSWGDSRGVLRLISEDTHDDFKSVL</sequence>
<protein>
    <submittedName>
        <fullName evidence="1">Major allergen pru ar 1</fullName>
    </submittedName>
</protein>
<keyword evidence="2" id="KW-1185">Reference proteome</keyword>